<dbReference type="Proteomes" id="UP000078343">
    <property type="component" value="Unassembled WGS sequence"/>
</dbReference>
<accession>A0A178ZVT2</accession>
<dbReference type="GeneID" id="30007286"/>
<feature type="compositionally biased region" description="Polar residues" evidence="1">
    <location>
        <begin position="39"/>
        <end position="53"/>
    </location>
</feature>
<sequence length="242" mass="27288">MSEWTTKVLGIWTNACGAMQPLARELNKTLEGSSAREVANSSPEPHTYTASSSNFELNVDEIEDTEWDETPYNKLVLPEGEKEPIMAFADRPRLNSQGFDDFIAHKGEGIMILLCGPPGVGKILTAEAMEEKSRVPLYIPSASDLETSPERVKAGLSKALECCQLWDAILLLDEVDVFLETRGSNSLDRNELVFIFLRRLEYYQGLIFLTTNHLSAIDPAFRSRFDLILLYRDIDEPSRRKI</sequence>
<evidence type="ECO:0000313" key="4">
    <source>
        <dbReference type="Proteomes" id="UP000078343"/>
    </source>
</evidence>
<dbReference type="PANTHER" id="PTHR46411:SF3">
    <property type="entry name" value="AAA+ ATPASE DOMAIN-CONTAINING PROTEIN"/>
    <property type="match status" value="1"/>
</dbReference>
<reference evidence="3 4" key="1">
    <citation type="submission" date="2016-04" db="EMBL/GenBank/DDBJ databases">
        <title>Draft genome of Fonsecaea erecta CBS 125763.</title>
        <authorList>
            <person name="Weiss V.A."/>
            <person name="Vicente V.A."/>
            <person name="Raittz R.T."/>
            <person name="Moreno L.F."/>
            <person name="De Souza E.M."/>
            <person name="Pedrosa F.O."/>
            <person name="Steffens M.B."/>
            <person name="Faoro H."/>
            <person name="Tadra-Sfeir M.Z."/>
            <person name="Najafzadeh M.J."/>
            <person name="Felipe M.S."/>
            <person name="Teixeira M."/>
            <person name="Sun J."/>
            <person name="Xi L."/>
            <person name="Gomes R."/>
            <person name="De Azevedo C.M."/>
            <person name="Salgado C.G."/>
            <person name="Da Silva M.B."/>
            <person name="Nascimento M.F."/>
            <person name="Queiroz-Telles F."/>
            <person name="Attili D.S."/>
            <person name="Gorbushina A."/>
        </authorList>
    </citation>
    <scope>NUCLEOTIDE SEQUENCE [LARGE SCALE GENOMIC DNA]</scope>
    <source>
        <strain evidence="3 4">CBS 125763</strain>
    </source>
</reference>
<dbReference type="Pfam" id="PF00004">
    <property type="entry name" value="AAA"/>
    <property type="match status" value="1"/>
</dbReference>
<dbReference type="InterPro" id="IPR027417">
    <property type="entry name" value="P-loop_NTPase"/>
</dbReference>
<feature type="region of interest" description="Disordered" evidence="1">
    <location>
        <begin position="34"/>
        <end position="53"/>
    </location>
</feature>
<organism evidence="3 4">
    <name type="scientific">Fonsecaea erecta</name>
    <dbReference type="NCBI Taxonomy" id="1367422"/>
    <lineage>
        <taxon>Eukaryota</taxon>
        <taxon>Fungi</taxon>
        <taxon>Dikarya</taxon>
        <taxon>Ascomycota</taxon>
        <taxon>Pezizomycotina</taxon>
        <taxon>Eurotiomycetes</taxon>
        <taxon>Chaetothyriomycetidae</taxon>
        <taxon>Chaetothyriales</taxon>
        <taxon>Herpotrichiellaceae</taxon>
        <taxon>Fonsecaea</taxon>
    </lineage>
</organism>
<dbReference type="Gene3D" id="3.40.50.300">
    <property type="entry name" value="P-loop containing nucleotide triphosphate hydrolases"/>
    <property type="match status" value="1"/>
</dbReference>
<proteinExistence type="predicted"/>
<dbReference type="InterPro" id="IPR003593">
    <property type="entry name" value="AAA+_ATPase"/>
</dbReference>
<name>A0A178ZVT2_9EURO</name>
<dbReference type="PANTHER" id="PTHR46411">
    <property type="entry name" value="FAMILY ATPASE, PUTATIVE-RELATED"/>
    <property type="match status" value="1"/>
</dbReference>
<evidence type="ECO:0000259" key="2">
    <source>
        <dbReference type="SMART" id="SM00382"/>
    </source>
</evidence>
<evidence type="ECO:0000256" key="1">
    <source>
        <dbReference type="SAM" id="MobiDB-lite"/>
    </source>
</evidence>
<dbReference type="OrthoDB" id="10042665at2759"/>
<dbReference type="SMART" id="SM00382">
    <property type="entry name" value="AAA"/>
    <property type="match status" value="1"/>
</dbReference>
<dbReference type="RefSeq" id="XP_018697256.1">
    <property type="nucleotide sequence ID" value="XM_018834632.1"/>
</dbReference>
<protein>
    <recommendedName>
        <fullName evidence="2">AAA+ ATPase domain-containing protein</fullName>
    </recommendedName>
</protein>
<gene>
    <name evidence="3" type="ORF">AYL99_03116</name>
</gene>
<dbReference type="GO" id="GO:0005524">
    <property type="term" value="F:ATP binding"/>
    <property type="evidence" value="ECO:0007669"/>
    <property type="project" value="InterPro"/>
</dbReference>
<dbReference type="InterPro" id="IPR003959">
    <property type="entry name" value="ATPase_AAA_core"/>
</dbReference>
<dbReference type="SUPFAM" id="SSF52540">
    <property type="entry name" value="P-loop containing nucleoside triphosphate hydrolases"/>
    <property type="match status" value="1"/>
</dbReference>
<dbReference type="CDD" id="cd19481">
    <property type="entry name" value="RecA-like_protease"/>
    <property type="match status" value="1"/>
</dbReference>
<dbReference type="EMBL" id="LVYI01000002">
    <property type="protein sequence ID" value="OAP63889.1"/>
    <property type="molecule type" value="Genomic_DNA"/>
</dbReference>
<dbReference type="GO" id="GO:0016887">
    <property type="term" value="F:ATP hydrolysis activity"/>
    <property type="evidence" value="ECO:0007669"/>
    <property type="project" value="InterPro"/>
</dbReference>
<feature type="domain" description="AAA+ ATPase" evidence="2">
    <location>
        <begin position="108"/>
        <end position="235"/>
    </location>
</feature>
<comment type="caution">
    <text evidence="3">The sequence shown here is derived from an EMBL/GenBank/DDBJ whole genome shotgun (WGS) entry which is preliminary data.</text>
</comment>
<dbReference type="AlphaFoldDB" id="A0A178ZVT2"/>
<keyword evidence="4" id="KW-1185">Reference proteome</keyword>
<dbReference type="STRING" id="1367422.A0A178ZVT2"/>
<evidence type="ECO:0000313" key="3">
    <source>
        <dbReference type="EMBL" id="OAP63889.1"/>
    </source>
</evidence>